<dbReference type="InterPro" id="IPR036047">
    <property type="entry name" value="F-box-like_dom_sf"/>
</dbReference>
<dbReference type="AlphaFoldDB" id="A0A9R1QYN5"/>
<evidence type="ECO:0000259" key="2">
    <source>
        <dbReference type="Pfam" id="PF24758"/>
    </source>
</evidence>
<dbReference type="Gramene" id="TRITD3Bv1G274830.1">
    <property type="protein sequence ID" value="TRITD3Bv1G274830.1"/>
    <property type="gene ID" value="TRITD3Bv1G274830"/>
</dbReference>
<dbReference type="Proteomes" id="UP000324705">
    <property type="component" value="Chromosome 3B"/>
</dbReference>
<dbReference type="Pfam" id="PF24758">
    <property type="entry name" value="LRR_At5g56370"/>
    <property type="match status" value="1"/>
</dbReference>
<gene>
    <name evidence="3" type="ORF">TRITD_3Bv1G274830</name>
</gene>
<dbReference type="OMA" id="DAWTEMP"/>
<protein>
    <recommendedName>
        <fullName evidence="5">F-box domain-containing protein</fullName>
    </recommendedName>
</protein>
<dbReference type="SUPFAM" id="SSF52047">
    <property type="entry name" value="RNI-like"/>
    <property type="match status" value="1"/>
</dbReference>
<feature type="domain" description="F-box" evidence="1">
    <location>
        <begin position="20"/>
        <end position="58"/>
    </location>
</feature>
<reference evidence="3 4" key="1">
    <citation type="submission" date="2017-09" db="EMBL/GenBank/DDBJ databases">
        <authorList>
            <consortium name="International Durum Wheat Genome Sequencing Consortium (IDWGSC)"/>
            <person name="Milanesi L."/>
        </authorList>
    </citation>
    <scope>NUCLEOTIDE SEQUENCE [LARGE SCALE GENOMIC DNA]</scope>
    <source>
        <strain evidence="4">cv. Svevo</strain>
    </source>
</reference>
<proteinExistence type="predicted"/>
<keyword evidence="4" id="KW-1185">Reference proteome</keyword>
<organism evidence="3 4">
    <name type="scientific">Triticum turgidum subsp. durum</name>
    <name type="common">Durum wheat</name>
    <name type="synonym">Triticum durum</name>
    <dbReference type="NCBI Taxonomy" id="4567"/>
    <lineage>
        <taxon>Eukaryota</taxon>
        <taxon>Viridiplantae</taxon>
        <taxon>Streptophyta</taxon>
        <taxon>Embryophyta</taxon>
        <taxon>Tracheophyta</taxon>
        <taxon>Spermatophyta</taxon>
        <taxon>Magnoliopsida</taxon>
        <taxon>Liliopsida</taxon>
        <taxon>Poales</taxon>
        <taxon>Poaceae</taxon>
        <taxon>BOP clade</taxon>
        <taxon>Pooideae</taxon>
        <taxon>Triticodae</taxon>
        <taxon>Triticeae</taxon>
        <taxon>Triticinae</taxon>
        <taxon>Triticum</taxon>
    </lineage>
</organism>
<evidence type="ECO:0000313" key="4">
    <source>
        <dbReference type="Proteomes" id="UP000324705"/>
    </source>
</evidence>
<dbReference type="PANTHER" id="PTHR31639">
    <property type="entry name" value="F-BOX PROTEIN-LIKE"/>
    <property type="match status" value="1"/>
</dbReference>
<dbReference type="Pfam" id="PF00646">
    <property type="entry name" value="F-box"/>
    <property type="match status" value="1"/>
</dbReference>
<evidence type="ECO:0000313" key="3">
    <source>
        <dbReference type="EMBL" id="VAH86048.1"/>
    </source>
</evidence>
<dbReference type="InterPro" id="IPR055411">
    <property type="entry name" value="LRR_FXL15/At3g58940/PEG3-like"/>
</dbReference>
<feature type="domain" description="F-box/LRR-repeat protein 15/At3g58940/PEG3-like LRR" evidence="2">
    <location>
        <begin position="125"/>
        <end position="324"/>
    </location>
</feature>
<dbReference type="InterPro" id="IPR001810">
    <property type="entry name" value="F-box_dom"/>
</dbReference>
<dbReference type="PANTHER" id="PTHR31639:SF232">
    <property type="entry name" value="F-BOX DOMAIN-CONTAINING PROTEIN"/>
    <property type="match status" value="1"/>
</dbReference>
<evidence type="ECO:0008006" key="5">
    <source>
        <dbReference type="Google" id="ProtNLM"/>
    </source>
</evidence>
<dbReference type="EMBL" id="LT934116">
    <property type="protein sequence ID" value="VAH86048.1"/>
    <property type="molecule type" value="Genomic_DNA"/>
</dbReference>
<dbReference type="Gene3D" id="3.80.10.10">
    <property type="entry name" value="Ribonuclease Inhibitor"/>
    <property type="match status" value="1"/>
</dbReference>
<dbReference type="SUPFAM" id="SSF81383">
    <property type="entry name" value="F-box domain"/>
    <property type="match status" value="1"/>
</dbReference>
<name>A0A9R1QYN5_TRITD</name>
<sequence length="341" mass="38234">MSTCKKARAEATSVVSSDRLSSLPPEIKGDILSRLNAEEAVRTSTLSSTWKDAWTEMPVISLSDGNLTRTKFVTLVDMVLLLHKGPIEEFEISGSKNYHDEFGRWMIMLSRRSPKSVTIKLNSGPKYKIPSCLFSIGDLESLDLKNCIISLPRAFQGFKSLSDLSMKIFSSTDKDIQNLISFCPVLTYLRLKSFEGINCLNIQAPKLEYLKVVGGFEDINLDAPNLEWAFLSLDPKAKAYQSVPIAHDKESHVKKSLGSLSEIKTLGISGSFMKYLSKGCILTTFPSMFTCLENIFLMICFWDQRQVFTTCSLLEKAPNLMKLEMWSYPFEHMGTGSGEHS</sequence>
<dbReference type="InterPro" id="IPR032675">
    <property type="entry name" value="LRR_dom_sf"/>
</dbReference>
<evidence type="ECO:0000259" key="1">
    <source>
        <dbReference type="Pfam" id="PF00646"/>
    </source>
</evidence>
<accession>A0A9R1QYN5</accession>